<organism evidence="7 8">
    <name type="scientific">Halorussus aquaticus</name>
    <dbReference type="NCBI Taxonomy" id="2953748"/>
    <lineage>
        <taxon>Archaea</taxon>
        <taxon>Methanobacteriati</taxon>
        <taxon>Methanobacteriota</taxon>
        <taxon>Stenosarchaea group</taxon>
        <taxon>Halobacteria</taxon>
        <taxon>Halobacteriales</taxon>
        <taxon>Haladaptataceae</taxon>
        <taxon>Halorussus</taxon>
    </lineage>
</organism>
<evidence type="ECO:0000256" key="5">
    <source>
        <dbReference type="ARBA" id="ARBA00022884"/>
    </source>
</evidence>
<evidence type="ECO:0000313" key="7">
    <source>
        <dbReference type="EMBL" id="MFC4826633.1"/>
    </source>
</evidence>
<keyword evidence="1" id="KW-1277">Toxin-antitoxin system</keyword>
<dbReference type="RefSeq" id="WP_254270854.1">
    <property type="nucleotide sequence ID" value="NZ_CP100403.1"/>
</dbReference>
<dbReference type="Pfam" id="PF07927">
    <property type="entry name" value="HicA_toxin"/>
    <property type="match status" value="1"/>
</dbReference>
<dbReference type="GO" id="GO:0003723">
    <property type="term" value="F:RNA binding"/>
    <property type="evidence" value="ECO:0007669"/>
    <property type="project" value="UniProtKB-KW"/>
</dbReference>
<dbReference type="InterPro" id="IPR038570">
    <property type="entry name" value="HicA_sf"/>
</dbReference>
<sequence length="81" mass="9063">MPRGTYSGRDIIKALGNWGFRKVDQEGSHVKLRYIDPNTGEKRNVSVPLHDELSTGTLRSIADQAGADDFQAFLDEIDKMI</sequence>
<keyword evidence="2" id="KW-0540">Nuclease</keyword>
<dbReference type="EMBL" id="JBHSHT010000003">
    <property type="protein sequence ID" value="MFC4826633.1"/>
    <property type="molecule type" value="Genomic_DNA"/>
</dbReference>
<keyword evidence="5" id="KW-0694">RNA-binding</keyword>
<keyword evidence="6" id="KW-0346">Stress response</keyword>
<dbReference type="GO" id="GO:0004519">
    <property type="term" value="F:endonuclease activity"/>
    <property type="evidence" value="ECO:0007669"/>
    <property type="project" value="UniProtKB-KW"/>
</dbReference>
<keyword evidence="4" id="KW-0378">Hydrolase</keyword>
<dbReference type="Proteomes" id="UP001595945">
    <property type="component" value="Unassembled WGS sequence"/>
</dbReference>
<name>A0ABD5Q7I9_9EURY</name>
<evidence type="ECO:0000256" key="2">
    <source>
        <dbReference type="ARBA" id="ARBA00022722"/>
    </source>
</evidence>
<dbReference type="AlphaFoldDB" id="A0ABD5Q7I9"/>
<gene>
    <name evidence="7" type="ORF">ACFO9K_20445</name>
</gene>
<evidence type="ECO:0000256" key="4">
    <source>
        <dbReference type="ARBA" id="ARBA00022801"/>
    </source>
</evidence>
<keyword evidence="3" id="KW-0255">Endonuclease</keyword>
<protein>
    <submittedName>
        <fullName evidence="7">Type II toxin-antitoxin system HicA family toxin</fullName>
    </submittedName>
</protein>
<evidence type="ECO:0000313" key="8">
    <source>
        <dbReference type="Proteomes" id="UP001595945"/>
    </source>
</evidence>
<keyword evidence="8" id="KW-1185">Reference proteome</keyword>
<dbReference type="Gene3D" id="3.30.920.30">
    <property type="entry name" value="Hypothetical protein"/>
    <property type="match status" value="1"/>
</dbReference>
<reference evidence="7 8" key="1">
    <citation type="journal article" date="2019" name="Int. J. Syst. Evol. Microbiol.">
        <title>The Global Catalogue of Microorganisms (GCM) 10K type strain sequencing project: providing services to taxonomists for standard genome sequencing and annotation.</title>
        <authorList>
            <consortium name="The Broad Institute Genomics Platform"/>
            <consortium name="The Broad Institute Genome Sequencing Center for Infectious Disease"/>
            <person name="Wu L."/>
            <person name="Ma J."/>
        </authorList>
    </citation>
    <scope>NUCLEOTIDE SEQUENCE [LARGE SCALE GENOMIC DNA]</scope>
    <source>
        <strain evidence="7 8">XZYJ18</strain>
    </source>
</reference>
<dbReference type="InterPro" id="IPR012933">
    <property type="entry name" value="HicA_mRNA_interferase"/>
</dbReference>
<evidence type="ECO:0000256" key="3">
    <source>
        <dbReference type="ARBA" id="ARBA00022759"/>
    </source>
</evidence>
<proteinExistence type="predicted"/>
<comment type="caution">
    <text evidence="7">The sequence shown here is derived from an EMBL/GenBank/DDBJ whole genome shotgun (WGS) entry which is preliminary data.</text>
</comment>
<dbReference type="SUPFAM" id="SSF54786">
    <property type="entry name" value="YcfA/nrd intein domain"/>
    <property type="match status" value="1"/>
</dbReference>
<dbReference type="GO" id="GO:0016787">
    <property type="term" value="F:hydrolase activity"/>
    <property type="evidence" value="ECO:0007669"/>
    <property type="project" value="UniProtKB-KW"/>
</dbReference>
<dbReference type="GeneID" id="73047762"/>
<evidence type="ECO:0000256" key="1">
    <source>
        <dbReference type="ARBA" id="ARBA00022649"/>
    </source>
</evidence>
<accession>A0ABD5Q7I9</accession>
<evidence type="ECO:0000256" key="6">
    <source>
        <dbReference type="ARBA" id="ARBA00023016"/>
    </source>
</evidence>